<sequence length="134" mass="14325">MRQVLSGVSLAIMLTGQALAAPGSIRTVEKVVAPGQTLQVFSASVVDQGCRSLGPMRIGLLEEPHNGQVEVGSGRDYPSFPTWNTRSRCNTRKAPATVVTYRPAAGYTGEDSFAMEFIGPLGNVGRIRYAISVR</sequence>
<gene>
    <name evidence="2" type="ORF">OCOJLMKI_4301</name>
</gene>
<keyword evidence="3" id="KW-1185">Reference proteome</keyword>
<evidence type="ECO:0000313" key="2">
    <source>
        <dbReference type="EMBL" id="GJD97073.1"/>
    </source>
</evidence>
<dbReference type="Proteomes" id="UP001055125">
    <property type="component" value="Unassembled WGS sequence"/>
</dbReference>
<organism evidence="2 3">
    <name type="scientific">Methylobacterium iners</name>
    <dbReference type="NCBI Taxonomy" id="418707"/>
    <lineage>
        <taxon>Bacteria</taxon>
        <taxon>Pseudomonadati</taxon>
        <taxon>Pseudomonadota</taxon>
        <taxon>Alphaproteobacteria</taxon>
        <taxon>Hyphomicrobiales</taxon>
        <taxon>Methylobacteriaceae</taxon>
        <taxon>Methylobacterium</taxon>
    </lineage>
</organism>
<evidence type="ECO:0000256" key="1">
    <source>
        <dbReference type="SAM" id="SignalP"/>
    </source>
</evidence>
<accession>A0ABQ4S1S5</accession>
<feature type="signal peptide" evidence="1">
    <location>
        <begin position="1"/>
        <end position="20"/>
    </location>
</feature>
<dbReference type="RefSeq" id="WP_238246155.1">
    <property type="nucleotide sequence ID" value="NZ_BPQP01000075.1"/>
</dbReference>
<dbReference type="EMBL" id="BPQP01000075">
    <property type="protein sequence ID" value="GJD97073.1"/>
    <property type="molecule type" value="Genomic_DNA"/>
</dbReference>
<keyword evidence="1" id="KW-0732">Signal</keyword>
<reference evidence="2" key="2">
    <citation type="submission" date="2021-08" db="EMBL/GenBank/DDBJ databases">
        <authorList>
            <person name="Tani A."/>
            <person name="Ola A."/>
            <person name="Ogura Y."/>
            <person name="Katsura K."/>
            <person name="Hayashi T."/>
        </authorList>
    </citation>
    <scope>NUCLEOTIDE SEQUENCE</scope>
    <source>
        <strain evidence="2">DSM 19015</strain>
    </source>
</reference>
<proteinExistence type="predicted"/>
<evidence type="ECO:0000313" key="3">
    <source>
        <dbReference type="Proteomes" id="UP001055125"/>
    </source>
</evidence>
<comment type="caution">
    <text evidence="2">The sequence shown here is derived from an EMBL/GenBank/DDBJ whole genome shotgun (WGS) entry which is preliminary data.</text>
</comment>
<feature type="chain" id="PRO_5045913229" evidence="1">
    <location>
        <begin position="21"/>
        <end position="134"/>
    </location>
</feature>
<reference evidence="2" key="1">
    <citation type="journal article" date="2021" name="Front. Microbiol.">
        <title>Comprehensive Comparative Genomics and Phenotyping of Methylobacterium Species.</title>
        <authorList>
            <person name="Alessa O."/>
            <person name="Ogura Y."/>
            <person name="Fujitani Y."/>
            <person name="Takami H."/>
            <person name="Hayashi T."/>
            <person name="Sahin N."/>
            <person name="Tani A."/>
        </authorList>
    </citation>
    <scope>NUCLEOTIDE SEQUENCE</scope>
    <source>
        <strain evidence="2">DSM 19015</strain>
    </source>
</reference>
<protein>
    <submittedName>
        <fullName evidence="2">Uncharacterized protein</fullName>
    </submittedName>
</protein>
<name>A0ABQ4S1S5_9HYPH</name>